<dbReference type="Proteomes" id="UP000265520">
    <property type="component" value="Unassembled WGS sequence"/>
</dbReference>
<sequence>VLEYKNVRGSIKCKLFPHTAEGSNDMVQKLASRDYRFLDGAVPPFHSTLHWFETPTKNRGGTRSNSAKRG</sequence>
<protein>
    <submittedName>
        <fullName evidence="1">Uncharacterized protein</fullName>
    </submittedName>
</protein>
<reference evidence="1 2" key="1">
    <citation type="journal article" date="2018" name="Front. Plant Sci.">
        <title>Red Clover (Trifolium pratense) and Zigzag Clover (T. medium) - A Picture of Genomic Similarities and Differences.</title>
        <authorList>
            <person name="Dluhosova J."/>
            <person name="Istvanek J."/>
            <person name="Nedelnik J."/>
            <person name="Repkova J."/>
        </authorList>
    </citation>
    <scope>NUCLEOTIDE SEQUENCE [LARGE SCALE GENOMIC DNA]</scope>
    <source>
        <strain evidence="2">cv. 10/8</strain>
        <tissue evidence="1">Leaf</tissue>
    </source>
</reference>
<feature type="non-terminal residue" evidence="1">
    <location>
        <position position="1"/>
    </location>
</feature>
<evidence type="ECO:0000313" key="1">
    <source>
        <dbReference type="EMBL" id="MCI52428.1"/>
    </source>
</evidence>
<name>A0A392SU78_9FABA</name>
<keyword evidence="2" id="KW-1185">Reference proteome</keyword>
<organism evidence="1 2">
    <name type="scientific">Trifolium medium</name>
    <dbReference type="NCBI Taxonomy" id="97028"/>
    <lineage>
        <taxon>Eukaryota</taxon>
        <taxon>Viridiplantae</taxon>
        <taxon>Streptophyta</taxon>
        <taxon>Embryophyta</taxon>
        <taxon>Tracheophyta</taxon>
        <taxon>Spermatophyta</taxon>
        <taxon>Magnoliopsida</taxon>
        <taxon>eudicotyledons</taxon>
        <taxon>Gunneridae</taxon>
        <taxon>Pentapetalae</taxon>
        <taxon>rosids</taxon>
        <taxon>fabids</taxon>
        <taxon>Fabales</taxon>
        <taxon>Fabaceae</taxon>
        <taxon>Papilionoideae</taxon>
        <taxon>50 kb inversion clade</taxon>
        <taxon>NPAAA clade</taxon>
        <taxon>Hologalegina</taxon>
        <taxon>IRL clade</taxon>
        <taxon>Trifolieae</taxon>
        <taxon>Trifolium</taxon>
    </lineage>
</organism>
<dbReference type="EMBL" id="LXQA010447032">
    <property type="protein sequence ID" value="MCI52428.1"/>
    <property type="molecule type" value="Genomic_DNA"/>
</dbReference>
<comment type="caution">
    <text evidence="1">The sequence shown here is derived from an EMBL/GenBank/DDBJ whole genome shotgun (WGS) entry which is preliminary data.</text>
</comment>
<proteinExistence type="predicted"/>
<evidence type="ECO:0000313" key="2">
    <source>
        <dbReference type="Proteomes" id="UP000265520"/>
    </source>
</evidence>
<accession>A0A392SU78</accession>
<dbReference type="AlphaFoldDB" id="A0A392SU78"/>